<name>A0AAV7YZR3_9EUKA</name>
<protein>
    <recommendedName>
        <fullName evidence="4">Large ribosomal subunit protein eL22</fullName>
    </recommendedName>
    <alternativeName>
        <fullName evidence="5">60S ribosomal protein L22</fullName>
    </alternativeName>
</protein>
<dbReference type="GO" id="GO:1990904">
    <property type="term" value="C:ribonucleoprotein complex"/>
    <property type="evidence" value="ECO:0007669"/>
    <property type="project" value="UniProtKB-KW"/>
</dbReference>
<feature type="compositionally biased region" description="Basic residues" evidence="6">
    <location>
        <begin position="1"/>
        <end position="10"/>
    </location>
</feature>
<dbReference type="PANTHER" id="PTHR10064">
    <property type="entry name" value="60S RIBOSOMAL PROTEIN L22"/>
    <property type="match status" value="1"/>
</dbReference>
<dbReference type="FunFam" id="3.30.1360.210:FF:000001">
    <property type="entry name" value="60S ribosomal protein L22 1"/>
    <property type="match status" value="1"/>
</dbReference>
<evidence type="ECO:0000313" key="8">
    <source>
        <dbReference type="EMBL" id="KAJ3439528.1"/>
    </source>
</evidence>
<feature type="compositionally biased region" description="Acidic residues" evidence="6">
    <location>
        <begin position="140"/>
        <end position="164"/>
    </location>
</feature>
<comment type="caution">
    <text evidence="7">The sequence shown here is derived from an EMBL/GenBank/DDBJ whole genome shotgun (WGS) entry which is preliminary data.</text>
</comment>
<evidence type="ECO:0000256" key="5">
    <source>
        <dbReference type="ARBA" id="ARBA00041214"/>
    </source>
</evidence>
<dbReference type="GO" id="GO:0005737">
    <property type="term" value="C:cytoplasm"/>
    <property type="evidence" value="ECO:0007669"/>
    <property type="project" value="UniProtKB-ARBA"/>
</dbReference>
<dbReference type="EMBL" id="JANTQA010000032">
    <property type="protein sequence ID" value="KAJ3439528.1"/>
    <property type="molecule type" value="Genomic_DNA"/>
</dbReference>
<proteinExistence type="inferred from homology"/>
<dbReference type="EMBL" id="JAOAOG010000131">
    <property type="protein sequence ID" value="KAJ6246837.1"/>
    <property type="molecule type" value="Genomic_DNA"/>
</dbReference>
<feature type="region of interest" description="Disordered" evidence="6">
    <location>
        <begin position="1"/>
        <end position="27"/>
    </location>
</feature>
<dbReference type="Proteomes" id="UP001150062">
    <property type="component" value="Unassembled WGS sequence"/>
</dbReference>
<evidence type="ECO:0000256" key="1">
    <source>
        <dbReference type="ARBA" id="ARBA00007817"/>
    </source>
</evidence>
<evidence type="ECO:0000313" key="7">
    <source>
        <dbReference type="EMBL" id="KAJ3432924.1"/>
    </source>
</evidence>
<evidence type="ECO:0000313" key="12">
    <source>
        <dbReference type="Proteomes" id="UP001150062"/>
    </source>
</evidence>
<keyword evidence="3" id="KW-0687">Ribonucleoprotein</keyword>
<gene>
    <name evidence="8" type="ORF">M0812_15560</name>
    <name evidence="7" type="ORF">M0812_21870</name>
    <name evidence="10" type="ORF">M0813_02090</name>
    <name evidence="9" type="ORF">M0813_20611</name>
</gene>
<evidence type="ECO:0000256" key="2">
    <source>
        <dbReference type="ARBA" id="ARBA00022980"/>
    </source>
</evidence>
<organism evidence="7 11">
    <name type="scientific">Anaeramoeba flamelloides</name>
    <dbReference type="NCBI Taxonomy" id="1746091"/>
    <lineage>
        <taxon>Eukaryota</taxon>
        <taxon>Metamonada</taxon>
        <taxon>Anaeramoebidae</taxon>
        <taxon>Anaeramoeba</taxon>
    </lineage>
</organism>
<dbReference type="Proteomes" id="UP001146793">
    <property type="component" value="Unassembled WGS sequence"/>
</dbReference>
<dbReference type="GO" id="GO:0003723">
    <property type="term" value="F:RNA binding"/>
    <property type="evidence" value="ECO:0007669"/>
    <property type="project" value="TreeGrafter"/>
</dbReference>
<dbReference type="AlphaFoldDB" id="A0AAV7YZR3"/>
<dbReference type="Pfam" id="PF01776">
    <property type="entry name" value="Ribosomal_L22e"/>
    <property type="match status" value="1"/>
</dbReference>
<feature type="region of interest" description="Disordered" evidence="6">
    <location>
        <begin position="133"/>
        <end position="164"/>
    </location>
</feature>
<reference evidence="9" key="1">
    <citation type="submission" date="2022-08" db="EMBL/GenBank/DDBJ databases">
        <title>Novel sulfate-reducing endosymbionts in the free-living metamonad Anaeramoeba.</title>
        <authorList>
            <person name="Jerlstrom-Hultqvist J."/>
            <person name="Cepicka I."/>
            <person name="Gallot-Lavallee L."/>
            <person name="Salas-Leiva D."/>
            <person name="Curtis B.A."/>
            <person name="Zahonova K."/>
            <person name="Pipaliya S."/>
            <person name="Dacks J."/>
            <person name="Roger A.J."/>
        </authorList>
    </citation>
    <scope>NUCLEOTIDE SEQUENCE</scope>
    <source>
        <strain evidence="9">Schooner1</strain>
    </source>
</reference>
<dbReference type="InterPro" id="IPR002671">
    <property type="entry name" value="Ribosomal_eL22"/>
</dbReference>
<evidence type="ECO:0000256" key="4">
    <source>
        <dbReference type="ARBA" id="ARBA00040613"/>
    </source>
</evidence>
<accession>A0AAV7YZR3</accession>
<dbReference type="EMBL" id="JANTQA010000047">
    <property type="protein sequence ID" value="KAJ3432924.1"/>
    <property type="molecule type" value="Genomic_DNA"/>
</dbReference>
<reference evidence="7" key="2">
    <citation type="submission" date="2022-08" db="EMBL/GenBank/DDBJ databases">
        <title>Novel sulphate-reducing endosymbionts in the free-living metamonad Anaeramoeba.</title>
        <authorList>
            <person name="Jerlstrom-Hultqvist J."/>
            <person name="Cepicka I."/>
            <person name="Gallot-Lavallee L."/>
            <person name="Salas-Leiva D."/>
            <person name="Curtis B.A."/>
            <person name="Zahonova K."/>
            <person name="Pipaliya S."/>
            <person name="Dacks J."/>
            <person name="Roger A.J."/>
        </authorList>
    </citation>
    <scope>NUCLEOTIDE SEQUENCE</scope>
    <source>
        <strain evidence="7">Busselton2</strain>
    </source>
</reference>
<feature type="compositionally biased region" description="Basic residues" evidence="6">
    <location>
        <begin position="17"/>
        <end position="27"/>
    </location>
</feature>
<keyword evidence="12" id="KW-1185">Reference proteome</keyword>
<evidence type="ECO:0000313" key="9">
    <source>
        <dbReference type="EMBL" id="KAJ6245094.1"/>
    </source>
</evidence>
<sequence length="164" mass="19074">MGKLARKAQKRRETANKIRKRRLKHKQKKVELKKKTGKVTFTIDCTKPVEDGIMDAAQFENFLNDKIKVGGRAGMLGDKVKITRENAKIHITVVQPFSKRYLKYLTKKYLKANQIRDYLRPVADSKESYELRYFNIHGDDDNEESGSESDESEESESDEDEEEN</sequence>
<dbReference type="Gene3D" id="3.30.1360.210">
    <property type="match status" value="1"/>
</dbReference>
<dbReference type="PANTHER" id="PTHR10064:SF0">
    <property type="entry name" value="FI24544P1-RELATED"/>
    <property type="match status" value="1"/>
</dbReference>
<evidence type="ECO:0000313" key="10">
    <source>
        <dbReference type="EMBL" id="KAJ6246837.1"/>
    </source>
</evidence>
<evidence type="ECO:0000313" key="11">
    <source>
        <dbReference type="Proteomes" id="UP001146793"/>
    </source>
</evidence>
<dbReference type="GO" id="GO:0002181">
    <property type="term" value="P:cytoplasmic translation"/>
    <property type="evidence" value="ECO:0007669"/>
    <property type="project" value="TreeGrafter"/>
</dbReference>
<evidence type="ECO:0000256" key="6">
    <source>
        <dbReference type="SAM" id="MobiDB-lite"/>
    </source>
</evidence>
<keyword evidence="2 7" id="KW-0689">Ribosomal protein</keyword>
<dbReference type="InterPro" id="IPR038526">
    <property type="entry name" value="Ribosomal_eL22_sf"/>
</dbReference>
<dbReference type="EMBL" id="JAOAOG010000151">
    <property type="protein sequence ID" value="KAJ6245094.1"/>
    <property type="molecule type" value="Genomic_DNA"/>
</dbReference>
<comment type="similarity">
    <text evidence="1">Belongs to the eukaryotic ribosomal protein eL22 family.</text>
</comment>
<dbReference type="GO" id="GO:0005840">
    <property type="term" value="C:ribosome"/>
    <property type="evidence" value="ECO:0007669"/>
    <property type="project" value="UniProtKB-KW"/>
</dbReference>
<evidence type="ECO:0000256" key="3">
    <source>
        <dbReference type="ARBA" id="ARBA00023274"/>
    </source>
</evidence>
<dbReference type="GO" id="GO:0003735">
    <property type="term" value="F:structural constituent of ribosome"/>
    <property type="evidence" value="ECO:0007669"/>
    <property type="project" value="InterPro"/>
</dbReference>